<evidence type="ECO:0000313" key="9">
    <source>
        <dbReference type="EMBL" id="QHL91845.1"/>
    </source>
</evidence>
<name>A0A7Z2S667_9SPHN</name>
<dbReference type="PANTHER" id="PTHR44419">
    <property type="entry name" value="PROTOCHLOROPHYLLIDE REDUCTASE C, CHLOROPLASTIC"/>
    <property type="match status" value="1"/>
</dbReference>
<keyword evidence="5" id="KW-0521">NADP</keyword>
<dbReference type="GO" id="GO:0016630">
    <property type="term" value="F:protochlorophyllide reductase activity"/>
    <property type="evidence" value="ECO:0007669"/>
    <property type="project" value="UniProtKB-UniRule"/>
</dbReference>
<evidence type="ECO:0000256" key="1">
    <source>
        <dbReference type="ARBA" id="ARBA00005173"/>
    </source>
</evidence>
<evidence type="ECO:0000256" key="5">
    <source>
        <dbReference type="ARBA" id="ARBA00022857"/>
    </source>
</evidence>
<keyword evidence="6 9" id="KW-0560">Oxidoreductase</keyword>
<dbReference type="InterPro" id="IPR005979">
    <property type="entry name" value="Prochl_reduct"/>
</dbReference>
<dbReference type="NCBIfam" id="TIGR01289">
    <property type="entry name" value="LPOR"/>
    <property type="match status" value="1"/>
</dbReference>
<accession>A0A7Z2S667</accession>
<dbReference type="Gene3D" id="3.40.50.720">
    <property type="entry name" value="NAD(P)-binding Rossmann-like Domain"/>
    <property type="match status" value="1"/>
</dbReference>
<dbReference type="InterPro" id="IPR002347">
    <property type="entry name" value="SDR_fam"/>
</dbReference>
<evidence type="ECO:0000256" key="2">
    <source>
        <dbReference type="ARBA" id="ARBA00005821"/>
    </source>
</evidence>
<organism evidence="9 10">
    <name type="scientific">Sphingomonas changnyeongensis</name>
    <dbReference type="NCBI Taxonomy" id="2698679"/>
    <lineage>
        <taxon>Bacteria</taxon>
        <taxon>Pseudomonadati</taxon>
        <taxon>Pseudomonadota</taxon>
        <taxon>Alphaproteobacteria</taxon>
        <taxon>Sphingomonadales</taxon>
        <taxon>Sphingomonadaceae</taxon>
        <taxon>Sphingomonas</taxon>
    </lineage>
</organism>
<dbReference type="SUPFAM" id="SSF51735">
    <property type="entry name" value="NAD(P)-binding Rossmann-fold domains"/>
    <property type="match status" value="1"/>
</dbReference>
<dbReference type="InterPro" id="IPR036291">
    <property type="entry name" value="NAD(P)-bd_dom_sf"/>
</dbReference>
<protein>
    <recommendedName>
        <fullName evidence="3 8">Protochlorophyllide reductase</fullName>
        <ecNumber evidence="3 8">1.3.1.33</ecNumber>
    </recommendedName>
</protein>
<evidence type="ECO:0000256" key="7">
    <source>
        <dbReference type="ARBA" id="ARBA00023171"/>
    </source>
</evidence>
<sequence length="327" mass="35135">MADGQVVIITGASSGVGLWAARALAERGWQVVMACRDLDRAARAADATGIDPERRRLMALDLADLDDVRRFAAAFDVPGARLDALVLNAAVYMPRLAAPLRSAQGYELSVATNYLGHFLLARLLLPLLGRAPAPRLVTLGTVTANSAEFGGRIPIPAPADLGDLSGFEAGFQAPVAMIDGKPFRPGKAYKDSKLACMIMSREFHRRHHAETGIVFSTLYPGCVADTPLFRHAPPAFRSIFPWFQKNVTGGYVAQPLAGERVADVVADPGFAASGVHWSWGNRQVAGRAAFSQPLSARGTDEARNRRLWDLTEKLVGLGAPKRIEITA</sequence>
<dbReference type="Pfam" id="PF00106">
    <property type="entry name" value="adh_short"/>
    <property type="match status" value="1"/>
</dbReference>
<dbReference type="AlphaFoldDB" id="A0A7Z2S667"/>
<dbReference type="KEGG" id="schy:GVO57_06975"/>
<proteinExistence type="inferred from homology"/>
<evidence type="ECO:0000313" key="10">
    <source>
        <dbReference type="Proteomes" id="UP000464468"/>
    </source>
</evidence>
<dbReference type="UniPathway" id="UPA00668"/>
<dbReference type="PANTHER" id="PTHR44419:SF19">
    <property type="entry name" value="PROTOCHLOROPHYLLIDE REDUCTASE A, CHLOROPLASTIC"/>
    <property type="match status" value="1"/>
</dbReference>
<reference evidence="9 10" key="1">
    <citation type="submission" date="2020-01" db="EMBL/GenBank/DDBJ databases">
        <title>Sphingomonas sp. C33 whole genome sequece.</title>
        <authorList>
            <person name="Park C."/>
        </authorList>
    </citation>
    <scope>NUCLEOTIDE SEQUENCE [LARGE SCALE GENOMIC DNA]</scope>
    <source>
        <strain evidence="9 10">C33</strain>
    </source>
</reference>
<keyword evidence="4" id="KW-0602">Photosynthesis</keyword>
<comment type="similarity">
    <text evidence="2">Belongs to the short-chain dehydrogenases/reductases (SDR) family. POR subfamily.</text>
</comment>
<dbReference type="EC" id="1.3.1.33" evidence="3 8"/>
<dbReference type="EMBL" id="CP047895">
    <property type="protein sequence ID" value="QHL91845.1"/>
    <property type="molecule type" value="Genomic_DNA"/>
</dbReference>
<keyword evidence="7" id="KW-0149">Chlorophyll biosynthesis</keyword>
<comment type="pathway">
    <text evidence="1">Porphyrin-containing compound metabolism; chlorophyll biosynthesis.</text>
</comment>
<evidence type="ECO:0000256" key="8">
    <source>
        <dbReference type="NCBIfam" id="TIGR01289"/>
    </source>
</evidence>
<evidence type="ECO:0000256" key="6">
    <source>
        <dbReference type="ARBA" id="ARBA00023002"/>
    </source>
</evidence>
<keyword evidence="10" id="KW-1185">Reference proteome</keyword>
<dbReference type="GO" id="GO:0015979">
    <property type="term" value="P:photosynthesis"/>
    <property type="evidence" value="ECO:0007669"/>
    <property type="project" value="UniProtKB-KW"/>
</dbReference>
<dbReference type="Proteomes" id="UP000464468">
    <property type="component" value="Chromosome"/>
</dbReference>
<dbReference type="PRINTS" id="PR00081">
    <property type="entry name" value="GDHRDH"/>
</dbReference>
<dbReference type="GO" id="GO:0015995">
    <property type="term" value="P:chlorophyll biosynthetic process"/>
    <property type="evidence" value="ECO:0007669"/>
    <property type="project" value="UniProtKB-UniRule"/>
</dbReference>
<gene>
    <name evidence="9" type="ORF">GVO57_06975</name>
</gene>
<evidence type="ECO:0000256" key="3">
    <source>
        <dbReference type="ARBA" id="ARBA00012006"/>
    </source>
</evidence>
<evidence type="ECO:0000256" key="4">
    <source>
        <dbReference type="ARBA" id="ARBA00022531"/>
    </source>
</evidence>